<accession>A0ABT6NFH9</accession>
<keyword evidence="2" id="KW-0812">Transmembrane</keyword>
<feature type="compositionally biased region" description="Low complexity" evidence="1">
    <location>
        <begin position="85"/>
        <end position="103"/>
    </location>
</feature>
<dbReference type="Proteomes" id="UP001158045">
    <property type="component" value="Unassembled WGS sequence"/>
</dbReference>
<evidence type="ECO:0000256" key="2">
    <source>
        <dbReference type="SAM" id="Phobius"/>
    </source>
</evidence>
<keyword evidence="2" id="KW-0472">Membrane</keyword>
<dbReference type="Pfam" id="PF00691">
    <property type="entry name" value="OmpA"/>
    <property type="match status" value="1"/>
</dbReference>
<sequence>MSEYRLTNRGKFVLGLFILALVVVIVYSGSYIFNYLNKDDSLVVIEETTSSDETNEFTNTSNQETNETTGANETTEATEIETAEATDLIESTESTESTDSTDPTTEDKNNSIYTVNDLEDLKLFKIIFYFNEDDSEILLDQEDLDSIKSMIGQYKDEKIAIVGYTNGYPKFESNDEDFSLSLERAKFIRNSILQMGIDKNLINVYNYGSESPLYLDFGNQEKNNRVEVYFEDHYILGSKSK</sequence>
<evidence type="ECO:0000259" key="3">
    <source>
        <dbReference type="Pfam" id="PF00691"/>
    </source>
</evidence>
<reference evidence="4 5" key="1">
    <citation type="submission" date="2023-04" db="EMBL/GenBank/DDBJ databases">
        <title>Fusibacter bizertensis strain WBS, isolated from littoral bottom sediments of the Arctic seas - biochemical and genomic analysis.</title>
        <authorList>
            <person name="Brioukhanov A.L."/>
        </authorList>
    </citation>
    <scope>NUCLEOTIDE SEQUENCE [LARGE SCALE GENOMIC DNA]</scope>
    <source>
        <strain evidence="4 5">WBS</strain>
    </source>
</reference>
<dbReference type="InterPro" id="IPR006665">
    <property type="entry name" value="OmpA-like"/>
</dbReference>
<keyword evidence="2" id="KW-1133">Transmembrane helix</keyword>
<dbReference type="EMBL" id="JARYZI010000010">
    <property type="protein sequence ID" value="MDH8679189.1"/>
    <property type="molecule type" value="Genomic_DNA"/>
</dbReference>
<feature type="region of interest" description="Disordered" evidence="1">
    <location>
        <begin position="49"/>
        <end position="111"/>
    </location>
</feature>
<comment type="caution">
    <text evidence="4">The sequence shown here is derived from an EMBL/GenBank/DDBJ whole genome shotgun (WGS) entry which is preliminary data.</text>
</comment>
<dbReference type="RefSeq" id="WP_281095085.1">
    <property type="nucleotide sequence ID" value="NZ_JARYZI010000010.1"/>
</dbReference>
<proteinExistence type="predicted"/>
<keyword evidence="5" id="KW-1185">Reference proteome</keyword>
<evidence type="ECO:0000313" key="4">
    <source>
        <dbReference type="EMBL" id="MDH8679189.1"/>
    </source>
</evidence>
<dbReference type="InterPro" id="IPR036737">
    <property type="entry name" value="OmpA-like_sf"/>
</dbReference>
<protein>
    <submittedName>
        <fullName evidence="4">OmpA family protein</fullName>
    </submittedName>
</protein>
<feature type="compositionally biased region" description="Low complexity" evidence="1">
    <location>
        <begin position="56"/>
        <end position="75"/>
    </location>
</feature>
<feature type="domain" description="OmpA-like" evidence="3">
    <location>
        <begin position="129"/>
        <end position="221"/>
    </location>
</feature>
<dbReference type="Gene3D" id="3.30.1330.60">
    <property type="entry name" value="OmpA-like domain"/>
    <property type="match status" value="1"/>
</dbReference>
<gene>
    <name evidence="4" type="ORF">QE109_13600</name>
</gene>
<evidence type="ECO:0000256" key="1">
    <source>
        <dbReference type="SAM" id="MobiDB-lite"/>
    </source>
</evidence>
<dbReference type="SUPFAM" id="SSF103088">
    <property type="entry name" value="OmpA-like"/>
    <property type="match status" value="1"/>
</dbReference>
<name>A0ABT6NFH9_9FIRM</name>
<organism evidence="4 5">
    <name type="scientific">Fusibacter bizertensis</name>
    <dbReference type="NCBI Taxonomy" id="1488331"/>
    <lineage>
        <taxon>Bacteria</taxon>
        <taxon>Bacillati</taxon>
        <taxon>Bacillota</taxon>
        <taxon>Clostridia</taxon>
        <taxon>Eubacteriales</taxon>
        <taxon>Eubacteriales Family XII. Incertae Sedis</taxon>
        <taxon>Fusibacter</taxon>
    </lineage>
</organism>
<feature type="transmembrane region" description="Helical" evidence="2">
    <location>
        <begin position="12"/>
        <end position="33"/>
    </location>
</feature>
<evidence type="ECO:0000313" key="5">
    <source>
        <dbReference type="Proteomes" id="UP001158045"/>
    </source>
</evidence>